<dbReference type="EMBL" id="KN837181">
    <property type="protein sequence ID" value="KIJ36165.1"/>
    <property type="molecule type" value="Genomic_DNA"/>
</dbReference>
<dbReference type="Proteomes" id="UP000054279">
    <property type="component" value="Unassembled WGS sequence"/>
</dbReference>
<evidence type="ECO:0000256" key="1">
    <source>
        <dbReference type="ARBA" id="ARBA00022737"/>
    </source>
</evidence>
<dbReference type="SUPFAM" id="SSF52540">
    <property type="entry name" value="P-loop containing nucleoside triphosphate hydrolases"/>
    <property type="match status" value="1"/>
</dbReference>
<sequence>MDSTKSIETLNRLSQHVEIKGIRIISHNDIKLSSTLEFRIDELSKDTKTNEAVQGTSGYWSFNPPLLVLRSQSFSVTPQASKKKYLFNRPKFDKHTVDSSALLNAAILKENYKANVGQKYSLEVDAELGVLRPEDLLQFDLDTCVDNMFEGISGLRTFLKALDDNSDVLDTCASFVSDFSKAPSILVVSIPYTMLKNFREYKEKMTSFIKEFQKLLPLLSDISQLSEKARLQDPLKDIFETIVNILQLIGNYLRQHQTGQLLDAQFKHKSLDDYYKDLQKRIQDVKDGLQVHIADVLKKLESSDRLKSLIKGIEEDNLPNDCLTGTRQHIFDIVDNWCHDKKSKPNLLWISGSPGAGKSAIASSLVSQIGRENCARFFFKRDSAYFRDPSNVWKTIAYHLAIVNKDIGIYLDKYLETNPSYMDNSQRSEDFKTLIVETFKYIPSENHSKAPIIIIDALDECDTSEGQKIFYKSLADWAEQPEFNFKMIVTSRNQDNIWKAIGKCCHHLLLHTGQKLSQYAAGLFIWAKLVTSYIAAGIATEHLEDILTNMGQLGHSEDNNLNLDRLYAQILYSIFQGCTKKEKNLYELVLGALIYAKSPLSINILEIIFKESKITSEAISTALRKFSPLLLSLDLDDRDAPLHLCHLSFRDFFQENTQEETGQYENITRSHKALETYSKSLQQSSQMDICNITSTESLGYICLGLLKYMNNELQFNMGQLESSHFANKDITGLSQRLDSLISKPLRFSCQWWHEHLPENVDTSSNGELLKEAEIFLKNKLLFWLEVMSLMEQIPGAVDAMQYAKDIFKARFDMILNVSVSQIKFII</sequence>
<keyword evidence="1" id="KW-0677">Repeat</keyword>
<dbReference type="Gene3D" id="3.40.50.300">
    <property type="entry name" value="P-loop containing nucleotide triphosphate hydrolases"/>
    <property type="match status" value="1"/>
</dbReference>
<dbReference type="HOGENOM" id="CLU_342945_0_0_1"/>
<evidence type="ECO:0000259" key="2">
    <source>
        <dbReference type="Pfam" id="PF24883"/>
    </source>
</evidence>
<keyword evidence="4" id="KW-1185">Reference proteome</keyword>
<name>A0A0C9VEV2_SPHS4</name>
<dbReference type="PANTHER" id="PTHR10039">
    <property type="entry name" value="AMELOGENIN"/>
    <property type="match status" value="1"/>
</dbReference>
<dbReference type="OrthoDB" id="3057150at2759"/>
<dbReference type="InterPro" id="IPR027417">
    <property type="entry name" value="P-loop_NTPase"/>
</dbReference>
<evidence type="ECO:0000313" key="3">
    <source>
        <dbReference type="EMBL" id="KIJ36165.1"/>
    </source>
</evidence>
<reference evidence="3 4" key="1">
    <citation type="submission" date="2014-06" db="EMBL/GenBank/DDBJ databases">
        <title>Evolutionary Origins and Diversification of the Mycorrhizal Mutualists.</title>
        <authorList>
            <consortium name="DOE Joint Genome Institute"/>
            <consortium name="Mycorrhizal Genomics Consortium"/>
            <person name="Kohler A."/>
            <person name="Kuo A."/>
            <person name="Nagy L.G."/>
            <person name="Floudas D."/>
            <person name="Copeland A."/>
            <person name="Barry K.W."/>
            <person name="Cichocki N."/>
            <person name="Veneault-Fourrey C."/>
            <person name="LaButti K."/>
            <person name="Lindquist E.A."/>
            <person name="Lipzen A."/>
            <person name="Lundell T."/>
            <person name="Morin E."/>
            <person name="Murat C."/>
            <person name="Riley R."/>
            <person name="Ohm R."/>
            <person name="Sun H."/>
            <person name="Tunlid A."/>
            <person name="Henrissat B."/>
            <person name="Grigoriev I.V."/>
            <person name="Hibbett D.S."/>
            <person name="Martin F."/>
        </authorList>
    </citation>
    <scope>NUCLEOTIDE SEQUENCE [LARGE SCALE GENOMIC DNA]</scope>
    <source>
        <strain evidence="3 4">SS14</strain>
    </source>
</reference>
<dbReference type="Pfam" id="PF24883">
    <property type="entry name" value="NPHP3_N"/>
    <property type="match status" value="1"/>
</dbReference>
<dbReference type="PANTHER" id="PTHR10039:SF14">
    <property type="entry name" value="NACHT DOMAIN-CONTAINING PROTEIN"/>
    <property type="match status" value="1"/>
</dbReference>
<dbReference type="InterPro" id="IPR056884">
    <property type="entry name" value="NPHP3-like_N"/>
</dbReference>
<accession>A0A0C9VEV2</accession>
<dbReference type="AlphaFoldDB" id="A0A0C9VEV2"/>
<evidence type="ECO:0000313" key="4">
    <source>
        <dbReference type="Proteomes" id="UP000054279"/>
    </source>
</evidence>
<protein>
    <recommendedName>
        <fullName evidence="2">Nephrocystin 3-like N-terminal domain-containing protein</fullName>
    </recommendedName>
</protein>
<feature type="domain" description="Nephrocystin 3-like N-terminal" evidence="2">
    <location>
        <begin position="334"/>
        <end position="492"/>
    </location>
</feature>
<gene>
    <name evidence="3" type="ORF">M422DRAFT_261492</name>
</gene>
<proteinExistence type="predicted"/>
<organism evidence="3 4">
    <name type="scientific">Sphaerobolus stellatus (strain SS14)</name>
    <dbReference type="NCBI Taxonomy" id="990650"/>
    <lineage>
        <taxon>Eukaryota</taxon>
        <taxon>Fungi</taxon>
        <taxon>Dikarya</taxon>
        <taxon>Basidiomycota</taxon>
        <taxon>Agaricomycotina</taxon>
        <taxon>Agaricomycetes</taxon>
        <taxon>Phallomycetidae</taxon>
        <taxon>Geastrales</taxon>
        <taxon>Sphaerobolaceae</taxon>
        <taxon>Sphaerobolus</taxon>
    </lineage>
</organism>